<dbReference type="Proteomes" id="UP000002173">
    <property type="component" value="Unassembled WGS sequence"/>
</dbReference>
<dbReference type="GeneID" id="5476890"/>
<gene>
    <name evidence="2" type="ORF">BBOV_I000250</name>
</gene>
<dbReference type="RefSeq" id="XP_001608687.1">
    <property type="nucleotide sequence ID" value="XM_001608637.1"/>
</dbReference>
<organism evidence="2 3">
    <name type="scientific">Babesia bovis</name>
    <dbReference type="NCBI Taxonomy" id="5865"/>
    <lineage>
        <taxon>Eukaryota</taxon>
        <taxon>Sar</taxon>
        <taxon>Alveolata</taxon>
        <taxon>Apicomplexa</taxon>
        <taxon>Aconoidasida</taxon>
        <taxon>Piroplasmida</taxon>
        <taxon>Babesiidae</taxon>
        <taxon>Babesia</taxon>
    </lineage>
</organism>
<accession>A7AX46</accession>
<reference evidence="3" key="3">
    <citation type="journal article" date="2021" name="Int. J. Parasitol.">
        <title>Comparative analysis of gene expression between Babesia bovis blood stages and kinetes allowed by improved genome annotation.</title>
        <authorList>
            <person name="Ueti M.W."/>
            <person name="Johnson W.C."/>
            <person name="Kappmeyer L.S."/>
            <person name="Herndon D.R."/>
            <person name="Mousel M.R."/>
            <person name="Reif K.E."/>
            <person name="Taus N.S."/>
            <person name="Ifeonu O.O."/>
            <person name="Silva J.C."/>
            <person name="Suarez C.E."/>
            <person name="Brayton K.A."/>
        </authorList>
    </citation>
    <scope>NUCLEOTIDE SEQUENCE [LARGE SCALE GENOMIC DNA]</scope>
</reference>
<dbReference type="KEGG" id="bbo:BBOV_I000250"/>
<comment type="caution">
    <text evidence="2">The sequence shown here is derived from an EMBL/GenBank/DDBJ whole genome shotgun (WGS) entry which is preliminary data.</text>
</comment>
<dbReference type="InParanoid" id="A7AX46"/>
<dbReference type="EMBL" id="AAXT01000006">
    <property type="protein sequence ID" value="EDO05119.1"/>
    <property type="molecule type" value="Genomic_DNA"/>
</dbReference>
<reference evidence="2 3" key="1">
    <citation type="journal article" date="2007" name="PLoS Pathog.">
        <title>Genome sequence of Babesia bovis and comparative analysis of apicomplexan hemoprotozoa.</title>
        <authorList>
            <person name="Brayton K.A."/>
            <person name="Lau A.O.T."/>
            <person name="Herndon D.R."/>
            <person name="Hannick L."/>
            <person name="Kappmeyer L.S."/>
            <person name="Berens S.J."/>
            <person name="Bidwell S.L."/>
            <person name="Brown W.C."/>
            <person name="Crabtree J."/>
            <person name="Fadrosh D."/>
            <person name="Feldblum T."/>
            <person name="Forberger H.A."/>
            <person name="Haas B.J."/>
            <person name="Howell J.M."/>
            <person name="Khouri H."/>
            <person name="Koo H."/>
            <person name="Mann D.J."/>
            <person name="Norimine J."/>
            <person name="Paulsen I.T."/>
            <person name="Radune D."/>
            <person name="Ren Q."/>
            <person name="Smith R.K. Jr."/>
            <person name="Suarez C.E."/>
            <person name="White O."/>
            <person name="Wortman J.R."/>
            <person name="Knowles D.P. Jr."/>
            <person name="McElwain T.F."/>
            <person name="Nene V.M."/>
        </authorList>
    </citation>
    <scope>NUCLEOTIDE SEQUENCE [LARGE SCALE GENOMIC DNA]</scope>
    <source>
        <strain evidence="2">T2Bo</strain>
    </source>
</reference>
<sequence length="991" mass="112483">MVKLVPEFLKKIIVQKGVNNRTNNTNTAEVSRSNTLLTDGLSHIKGVNFNSEEEEETSSGAINRTYHQGSHLELGITSNISTIALRDWGCPVYDEIREEGVFTGKYFTGFLRNYVASGDHSDALQASNKSKVIPKEEFDFTEYISQVSVFYSMMEEGINDAQNTDSINENHLPSETHVPKEYYSEDYQVEKNEVFRKELECIPEVMSSMEAQLETVNAELQEMLERRYIHVHEACTSVEELHARFQDLTQQINRIRADIESETALTNTPTRNTTNADVEKELDSVLQNGIARKKDLQILLGYLQELRGITALPEYIQSVSESHGIAIANIVATCSIKYLYGDAGKFKLAKSMASVLNDTIANLERVAETKFVKLALMALLELGNNNDVTTSIELMKTSLRHMQQPLVALMNATTLRDALSTLRTTSNVSRNTNKIGKFDNWYSFADTFEKQKVALLAYLFLCQVWGCMILRQILCVQRMKRRDAEILQPEESTMLIQKILHVIRETLCPTSPRGNLTANSPINRLITKAIVLPTTCEDAFDYASYFECQSMDEVILDSGIDTDIANISLVDEYLGYCASIKNIVDDISKNAFADFASQMILYCTWKEEREVQDFVTFIEGYKTFRTKYDRLLAEINANDVFFSMLWQTLETEWNEHKSHAVESNWLPGIKNGLANLEKSRNTQLGSIVEDNSRKVGMSCLESMKVGNMVAVQNAFVRETWDKYKTSIYAMEQDEEMFSLVTSCTALDERLNLYPFLAEALPDVADAVAQDCVHLVEMFHSLVDAEVSSLEFSPIELDYTLVRKSCLMAEALRYFSHRVIDVVTKALNNASESINTYERSATVVSEELESNFKDLYQGAQKSSDDMESLKQRLLHMLSEAISLQLKQHVTLWVSQRHSEAYHDGEVKKIIHIIQQSVDVISDIIKDPTDVQLVYEMAFQHVHVGVNPGNIEDERKEYFRDSCADIITQLSHYTCIKLEICCLADTLANELFS</sequence>
<dbReference type="OMA" id="ASIDWGP"/>
<evidence type="ECO:0000313" key="2">
    <source>
        <dbReference type="EMBL" id="EDO05119.1"/>
    </source>
</evidence>
<dbReference type="VEuPathDB" id="PiroplasmaDB:BBOV_I000250"/>
<reference evidence="3" key="2">
    <citation type="journal article" date="2020" name="Data Brief">
        <title>Transcriptome dataset of Babesia bovis life stages within vertebrate and invertebrate hosts.</title>
        <authorList>
            <person name="Ueti M.W."/>
            <person name="Johnson W.C."/>
            <person name="Kappmeyer L.S."/>
            <person name="Herndon D.R."/>
            <person name="Mousel M.R."/>
            <person name="Reif K.E."/>
            <person name="Taus N.S."/>
            <person name="Ifeonu O.O."/>
            <person name="Silva J.C."/>
            <person name="Suarez C.E."/>
            <person name="Brayton K.A."/>
        </authorList>
    </citation>
    <scope>NUCLEOTIDE SEQUENCE [LARGE SCALE GENOMIC DNA]</scope>
</reference>
<keyword evidence="3" id="KW-1185">Reference proteome</keyword>
<feature type="coiled-coil region" evidence="1">
    <location>
        <begin position="206"/>
        <end position="258"/>
    </location>
</feature>
<dbReference type="AlphaFoldDB" id="A7AX46"/>
<dbReference type="eggNOG" id="ENOG502QX6T">
    <property type="taxonomic scope" value="Eukaryota"/>
</dbReference>
<protein>
    <submittedName>
        <fullName evidence="2">Uncharacterized protein</fullName>
    </submittedName>
</protein>
<evidence type="ECO:0000256" key="1">
    <source>
        <dbReference type="SAM" id="Coils"/>
    </source>
</evidence>
<keyword evidence="1" id="KW-0175">Coiled coil</keyword>
<name>A7AX46_BABBO</name>
<proteinExistence type="predicted"/>
<evidence type="ECO:0000313" key="3">
    <source>
        <dbReference type="Proteomes" id="UP000002173"/>
    </source>
</evidence>